<name>A0A5E4V2N0_9BURK</name>
<evidence type="ECO:0000259" key="1">
    <source>
        <dbReference type="Pfam" id="PF20178"/>
    </source>
</evidence>
<proteinExistence type="predicted"/>
<dbReference type="InterPro" id="IPR046673">
    <property type="entry name" value="ToxA_N"/>
</dbReference>
<organism evidence="2 3">
    <name type="scientific">Pandoraea anhela</name>
    <dbReference type="NCBI Taxonomy" id="2508295"/>
    <lineage>
        <taxon>Bacteria</taxon>
        <taxon>Pseudomonadati</taxon>
        <taxon>Pseudomonadota</taxon>
        <taxon>Betaproteobacteria</taxon>
        <taxon>Burkholderiales</taxon>
        <taxon>Burkholderiaceae</taxon>
        <taxon>Pandoraea</taxon>
    </lineage>
</organism>
<evidence type="ECO:0000313" key="3">
    <source>
        <dbReference type="Proteomes" id="UP000406256"/>
    </source>
</evidence>
<protein>
    <submittedName>
        <fullName evidence="2">Toxin Afp18</fullName>
    </submittedName>
</protein>
<sequence length="1499" mass="164411">MFLNAADISPASVHLPCRHNECDGATHDLAFLDVTRFDRLASGAQAIVDAPPEAQPALGLMLRLIEAHVTPHDLAALNDTIIERFAATFDDAPQVATCLVNMLPDALAQRAPSESVEDICRRLLSKRALRDLKRSLSREAAPTVESARYGSAWHRYFSEWRDWVVDKWQNFLLLGSKERSHDPWFTLMRGAEPTRTAGPLPRRRSGKTGCALGMLYATSFVQYRTEPLPAQGFAQGFSPSLAHGGTIGLPGQTIAPATSVTSETMLLDRLVQTFADAARYVADVATPVSEQVDSALAVISPFMSLAPPGADGASTPLPVVIKRTGVSPAPAPPDMQASPELQSLFDIAHLWRHRGATHQELRKSFLPLLTFSPPPSERELLDGLFENAPELANADLSELRLRRHTPNKDGGRLKRVSYWPLHDAAALVRSGKLNISDTDDGVRFDVSRKTLAGAVYEAACVMSAKRFDDIVGQWREACEQRTAATWLSPPGLVSRAKSSLTLAIGTAFALDELSLGYTHALIGNKAFYLGHNALTNLSLSNDASSRLFATHRLEFTIRHAGRDHVAAPAGSCVVTEASGNGTTLLYLQGDVAAWRAFASPEALLSDIGHNALSLRTTLCERLPLPLRTGALTGRITTKLHPQPGQEPVRIATQATLDTVYADGKLRTSHAGTGPRIAQYLTWLTGVSSESVERGLQTFRERSRSAGVSLPGKPANIALRDIRSVAHVEMLRYDISTAIPRVKPMVRQHISNRLTDLGVLPADGDQVYIRVAGRVVQSLTDAVLVGTIPSDAAKRLPLLIPEVGGKYTAVHGANQPTGQPVSVGDVFDEASIEALRQNIDRAATQFWETSRGKVRKVLKSEFIAQVWMSRVQRRMSVDQVHIAARIAGPIEVGRLGSDDLEHEINAPDVEREWLRVNGLTSRLMRVSIAGRAPCLLIAPYPEGLRIYGFDDRGRMTTWLTEQIHSEAMRERIASMFDAPPDNATWYRTASIDTQGVSDNIVTDTFTAIASAYESRQNHTAPPVAKSEPRLVLELMDKFSKVDLALGLGTWALPFARPISLGYSIVDASIGTVGMGVGLATQDSAMFRQGWESTLSAIGAQGLAATHFKTMLFLTGDARYKYFVAEAPRAEDALILGLHRSQGRFYAAIDADTRAYLILDNDTGFFRMVPEAASDTVKKDAPLLRRSASGSWRAVTQSEFATPELEDPDTAWRIDQGFRARFDELRDKHDPIFERARLAASSEETPGNAIPLEWRLRLLKLDFVDQSVMDVEALGKLAGRIDSLQNTLDAAEKFVISPLSDEATRLGAMYQPITQRPRVYLGHVRTGLLRACPLVNRNLPIETAVRIFNQQATWAPSASARLMQDLSELGRVKLQYLPNQRLSQEVETLDTLFSGAPNTARAFEMTAGTRLLLVGRHLRNGAAAQYYFIDPALGLVTHADSETLIGILRTHLNIMSDSYALVREGRTYTVRTKEIDLPHLARVDLLRDFNDVVPIRVALRL</sequence>
<keyword evidence="3" id="KW-1185">Reference proteome</keyword>
<dbReference type="Proteomes" id="UP000406256">
    <property type="component" value="Unassembled WGS sequence"/>
</dbReference>
<reference evidence="2 3" key="1">
    <citation type="submission" date="2019-08" db="EMBL/GenBank/DDBJ databases">
        <authorList>
            <person name="Peeters C."/>
        </authorList>
    </citation>
    <scope>NUCLEOTIDE SEQUENCE [LARGE SCALE GENOMIC DNA]</scope>
    <source>
        <strain evidence="2 3">LMG 31108</strain>
    </source>
</reference>
<dbReference type="RefSeq" id="WP_150669063.1">
    <property type="nucleotide sequence ID" value="NZ_CABPSB010000007.1"/>
</dbReference>
<accession>A0A5E4V2N0</accession>
<dbReference type="Pfam" id="PF20178">
    <property type="entry name" value="ToxA_N"/>
    <property type="match status" value="1"/>
</dbReference>
<gene>
    <name evidence="2" type="ORF">PAN31108_02378</name>
</gene>
<evidence type="ECO:0000313" key="2">
    <source>
        <dbReference type="EMBL" id="VVE06063.1"/>
    </source>
</evidence>
<dbReference type="EMBL" id="CABPSB010000007">
    <property type="protein sequence ID" value="VVE06063.1"/>
    <property type="molecule type" value="Genomic_DNA"/>
</dbReference>
<feature type="domain" description="Dermonecrotic toxin N-terminal" evidence="1">
    <location>
        <begin position="776"/>
        <end position="976"/>
    </location>
</feature>
<dbReference type="OrthoDB" id="8931970at2"/>